<dbReference type="AlphaFoldDB" id="A0A0W1A6W5"/>
<name>A0A0W1A6W5_9GAMM</name>
<comment type="caution">
    <text evidence="1">The sequence shown here is derived from an EMBL/GenBank/DDBJ whole genome shotgun (WGS) entry which is preliminary data.</text>
</comment>
<protein>
    <submittedName>
        <fullName evidence="1">Uncharacterized protein</fullName>
    </submittedName>
</protein>
<proteinExistence type="predicted"/>
<sequence length="221" mass="25810">MCSSIRPLQNAKPKNVNYDLVLEAFTKSIDIILRELNPINNINTENYKKELQSHSQALNCKLKIYLEQKNEANPYISFMIELEITADKVIKTLHKITSDYFSNIQEEQLVEIRKALLSIQQNLIQFSPPNRSAVIRYSNEESIMGLFTFRSFKFSINSRLISLARDYPINDVCPIDLEEIPENYKLYTYSGHVFNIINLVEWQSKRKPRIDLDETNDSIKV</sequence>
<dbReference type="Proteomes" id="UP000054729">
    <property type="component" value="Unassembled WGS sequence"/>
</dbReference>
<accession>A0A0W1A6W5</accession>
<evidence type="ECO:0000313" key="2">
    <source>
        <dbReference type="Proteomes" id="UP000054729"/>
    </source>
</evidence>
<dbReference type="PATRIC" id="fig|66969.6.peg.2147"/>
<gene>
    <name evidence="1" type="ORF">Lwal_1965</name>
</gene>
<keyword evidence="2" id="KW-1185">Reference proteome</keyword>
<dbReference type="EMBL" id="LNZB01000049">
    <property type="protein sequence ID" value="KTD77046.1"/>
    <property type="molecule type" value="Genomic_DNA"/>
</dbReference>
<evidence type="ECO:0000313" key="1">
    <source>
        <dbReference type="EMBL" id="KTD77046.1"/>
    </source>
</evidence>
<reference evidence="1 2" key="1">
    <citation type="submission" date="2015-11" db="EMBL/GenBank/DDBJ databases">
        <title>Genomic analysis of 38 Legionella species identifies large and diverse effector repertoires.</title>
        <authorList>
            <person name="Burstein D."/>
            <person name="Amaro F."/>
            <person name="Zusman T."/>
            <person name="Lifshitz Z."/>
            <person name="Cohen O."/>
            <person name="Gilbert J.A."/>
            <person name="Pupko T."/>
            <person name="Shuman H.A."/>
            <person name="Segal G."/>
        </authorList>
    </citation>
    <scope>NUCLEOTIDE SEQUENCE [LARGE SCALE GENOMIC DNA]</scope>
    <source>
        <strain evidence="1 2">ATCC 51914</strain>
    </source>
</reference>
<organism evidence="1 2">
    <name type="scientific">Legionella waltersii</name>
    <dbReference type="NCBI Taxonomy" id="66969"/>
    <lineage>
        <taxon>Bacteria</taxon>
        <taxon>Pseudomonadati</taxon>
        <taxon>Pseudomonadota</taxon>
        <taxon>Gammaproteobacteria</taxon>
        <taxon>Legionellales</taxon>
        <taxon>Legionellaceae</taxon>
        <taxon>Legionella</taxon>
    </lineage>
</organism>